<proteinExistence type="predicted"/>
<name>A0A6J6B576_9ZZZZ</name>
<dbReference type="AlphaFoldDB" id="A0A6J6B576"/>
<organism evidence="1">
    <name type="scientific">freshwater metagenome</name>
    <dbReference type="NCBI Taxonomy" id="449393"/>
    <lineage>
        <taxon>unclassified sequences</taxon>
        <taxon>metagenomes</taxon>
        <taxon>ecological metagenomes</taxon>
    </lineage>
</organism>
<gene>
    <name evidence="1" type="ORF">UFOPK1358_00589</name>
</gene>
<reference evidence="1" key="1">
    <citation type="submission" date="2020-05" db="EMBL/GenBank/DDBJ databases">
        <authorList>
            <person name="Chiriac C."/>
            <person name="Salcher M."/>
            <person name="Ghai R."/>
            <person name="Kavagutti S V."/>
        </authorList>
    </citation>
    <scope>NUCLEOTIDE SEQUENCE</scope>
</reference>
<evidence type="ECO:0000313" key="1">
    <source>
        <dbReference type="EMBL" id="CAB4533844.1"/>
    </source>
</evidence>
<accession>A0A6J6B576</accession>
<protein>
    <submittedName>
        <fullName evidence="1">Unannotated protein</fullName>
    </submittedName>
</protein>
<sequence length="161" mass="18026">MFAVGKPSHPGFHTLENLAIGQPLPLLSSPWLRGQQLLGALAHLCRGQQFSGGKHHKLLQIYCRALIGYRELRQTLNLVPPKVDPNRHICSSWEHVNNRAANGNFTPVFHLIFTPIPTENKLLDQRERIDLIAKSDSNGFNVFNLRAESLNQCSSGGNNDR</sequence>
<dbReference type="EMBL" id="CAEZSF010000039">
    <property type="protein sequence ID" value="CAB4533844.1"/>
    <property type="molecule type" value="Genomic_DNA"/>
</dbReference>